<keyword evidence="2" id="KW-0732">Signal</keyword>
<evidence type="ECO:0000313" key="6">
    <source>
        <dbReference type="Proteomes" id="UP001233172"/>
    </source>
</evidence>
<keyword evidence="4" id="KW-0720">Serine protease</keyword>
<keyword evidence="3" id="KW-0378">Hydrolase</keyword>
<evidence type="ECO:0000256" key="3">
    <source>
        <dbReference type="ARBA" id="ARBA00022801"/>
    </source>
</evidence>
<organism evidence="5 6">
    <name type="scientific">Biomphalaria pfeifferi</name>
    <name type="common">Bloodfluke planorb</name>
    <name type="synonym">Freshwater snail</name>
    <dbReference type="NCBI Taxonomy" id="112525"/>
    <lineage>
        <taxon>Eukaryota</taxon>
        <taxon>Metazoa</taxon>
        <taxon>Spiralia</taxon>
        <taxon>Lophotrochozoa</taxon>
        <taxon>Mollusca</taxon>
        <taxon>Gastropoda</taxon>
        <taxon>Heterobranchia</taxon>
        <taxon>Euthyneura</taxon>
        <taxon>Panpulmonata</taxon>
        <taxon>Hygrophila</taxon>
        <taxon>Lymnaeoidea</taxon>
        <taxon>Planorbidae</taxon>
        <taxon>Biomphalaria</taxon>
    </lineage>
</organism>
<dbReference type="EMBL" id="JASAOG010000209">
    <property type="protein sequence ID" value="KAK0043884.1"/>
    <property type="molecule type" value="Genomic_DNA"/>
</dbReference>
<keyword evidence="6" id="KW-1185">Reference proteome</keyword>
<dbReference type="Proteomes" id="UP001233172">
    <property type="component" value="Unassembled WGS sequence"/>
</dbReference>
<dbReference type="SUPFAM" id="SSF50494">
    <property type="entry name" value="Trypsin-like serine proteases"/>
    <property type="match status" value="1"/>
</dbReference>
<dbReference type="InterPro" id="IPR000126">
    <property type="entry name" value="V8_ser_AS"/>
</dbReference>
<dbReference type="PROSITE" id="PS00673">
    <property type="entry name" value="V8_SER"/>
    <property type="match status" value="1"/>
</dbReference>
<accession>A0AAD8AY70</accession>
<sequence length="323" mass="37431">MDHGHEIDERNKNNENNCPKAFLHRKRITWTEFKSKKNLKQYIKNKDEQNLFDRLIKAMGNLTGLLTVKKNNISAPTDRIPGTCFLQGIRRRKTTEKGLKVQYAIFTFTTVYHLFAENVNDRYVVNKNWKTLDPKVVLFYTPNKSKDSRQMKITEMLEADKDYYVKNDWCAITCECYDVKLIADLENDLAEYQSLQQNLYLMSKEPAYQDIKLVIIVGHPHGGEKQVSIGRHFPDLKETLKDVRSGQRWCRYYYDAPTCPGNSGSPVFIFGQPVTGFGYWFGHPHNHAKEASSIKKIMEKCKTKPKKDPECIGMTSIGVEMIV</sequence>
<protein>
    <submittedName>
        <fullName evidence="5">Acidic repeat-containing protein-like isoform X2</fullName>
    </submittedName>
</protein>
<evidence type="ECO:0000256" key="2">
    <source>
        <dbReference type="ARBA" id="ARBA00022729"/>
    </source>
</evidence>
<gene>
    <name evidence="5" type="ORF">Bpfe_026658</name>
</gene>
<proteinExistence type="predicted"/>
<name>A0AAD8AY70_BIOPF</name>
<dbReference type="Gene3D" id="2.40.10.10">
    <property type="entry name" value="Trypsin-like serine proteases"/>
    <property type="match status" value="1"/>
</dbReference>
<dbReference type="GO" id="GO:0006508">
    <property type="term" value="P:proteolysis"/>
    <property type="evidence" value="ECO:0007669"/>
    <property type="project" value="UniProtKB-KW"/>
</dbReference>
<evidence type="ECO:0000256" key="4">
    <source>
        <dbReference type="ARBA" id="ARBA00022825"/>
    </source>
</evidence>
<comment type="caution">
    <text evidence="5">The sequence shown here is derived from an EMBL/GenBank/DDBJ whole genome shotgun (WGS) entry which is preliminary data.</text>
</comment>
<reference evidence="5" key="2">
    <citation type="submission" date="2023-04" db="EMBL/GenBank/DDBJ databases">
        <authorList>
            <person name="Bu L."/>
            <person name="Lu L."/>
            <person name="Laidemitt M.R."/>
            <person name="Zhang S.M."/>
            <person name="Mutuku M."/>
            <person name="Mkoji G."/>
            <person name="Steinauer M."/>
            <person name="Loker E.S."/>
        </authorList>
    </citation>
    <scope>NUCLEOTIDE SEQUENCE</scope>
    <source>
        <strain evidence="5">KasaAsao</strain>
        <tissue evidence="5">Whole Snail</tissue>
    </source>
</reference>
<evidence type="ECO:0000313" key="5">
    <source>
        <dbReference type="EMBL" id="KAK0043884.1"/>
    </source>
</evidence>
<dbReference type="InterPro" id="IPR043504">
    <property type="entry name" value="Peptidase_S1_PA_chymotrypsin"/>
</dbReference>
<reference evidence="5" key="1">
    <citation type="journal article" date="2023" name="PLoS Negl. Trop. Dis.">
        <title>A genome sequence for Biomphalaria pfeifferi, the major vector snail for the human-infecting parasite Schistosoma mansoni.</title>
        <authorList>
            <person name="Bu L."/>
            <person name="Lu L."/>
            <person name="Laidemitt M.R."/>
            <person name="Zhang S.M."/>
            <person name="Mutuku M."/>
            <person name="Mkoji G."/>
            <person name="Steinauer M."/>
            <person name="Loker E.S."/>
        </authorList>
    </citation>
    <scope>NUCLEOTIDE SEQUENCE</scope>
    <source>
        <strain evidence="5">KasaAsao</strain>
    </source>
</reference>
<dbReference type="GO" id="GO:0008236">
    <property type="term" value="F:serine-type peptidase activity"/>
    <property type="evidence" value="ECO:0007669"/>
    <property type="project" value="UniProtKB-KW"/>
</dbReference>
<dbReference type="InterPro" id="IPR009003">
    <property type="entry name" value="Peptidase_S1_PA"/>
</dbReference>
<dbReference type="AlphaFoldDB" id="A0AAD8AY70"/>
<keyword evidence="1" id="KW-0645">Protease</keyword>
<evidence type="ECO:0000256" key="1">
    <source>
        <dbReference type="ARBA" id="ARBA00022670"/>
    </source>
</evidence>